<feature type="non-terminal residue" evidence="2">
    <location>
        <position position="1"/>
    </location>
</feature>
<feature type="non-terminal residue" evidence="2">
    <location>
        <position position="236"/>
    </location>
</feature>
<reference evidence="2" key="1">
    <citation type="submission" date="2020-02" db="EMBL/GenBank/DDBJ databases">
        <authorList>
            <person name="Meier V. D."/>
        </authorList>
    </citation>
    <scope>NUCLEOTIDE SEQUENCE</scope>
    <source>
        <strain evidence="2">AVDCRST_MAG39</strain>
    </source>
</reference>
<evidence type="ECO:0000256" key="1">
    <source>
        <dbReference type="SAM" id="MobiDB-lite"/>
    </source>
</evidence>
<feature type="compositionally biased region" description="Basic residues" evidence="1">
    <location>
        <begin position="109"/>
        <end position="139"/>
    </location>
</feature>
<sequence length="236" mass="27121">ADFRHSKHQLEFAVPRPPSNTYRGRAARCWPCRPRQRRRSGRRGRAAGNRSGERSHLQVDFRQLDALRNAAAVGRLRSRADACQERAQHLYFRHPFGPVQGHGRDAFGHRPRRPARHADLRHRRRDGEPRHRRRRLRQPHRIEPWAGHPDPLRPPVLHDGARRPAREARPVDRADGLHRPLHRQPPPLRSPHRRRGGEPHRIHAGGRPRSDRPAGARPGAVRPAGDGRPGRRGPAL</sequence>
<dbReference type="EMBL" id="CADCVW010000104">
    <property type="protein sequence ID" value="CAA9520151.1"/>
    <property type="molecule type" value="Genomic_DNA"/>
</dbReference>
<proteinExistence type="predicted"/>
<feature type="region of interest" description="Disordered" evidence="1">
    <location>
        <begin position="95"/>
        <end position="236"/>
    </location>
</feature>
<feature type="compositionally biased region" description="Basic residues" evidence="1">
    <location>
        <begin position="34"/>
        <end position="45"/>
    </location>
</feature>
<feature type="compositionally biased region" description="Low complexity" evidence="1">
    <location>
        <begin position="23"/>
        <end position="33"/>
    </location>
</feature>
<gene>
    <name evidence="2" type="ORF">AVDCRST_MAG39-2585</name>
</gene>
<accession>A0A6J4TDS6</accession>
<organism evidence="2">
    <name type="scientific">uncultured Sphingomonadaceae bacterium</name>
    <dbReference type="NCBI Taxonomy" id="169976"/>
    <lineage>
        <taxon>Bacteria</taxon>
        <taxon>Pseudomonadati</taxon>
        <taxon>Pseudomonadota</taxon>
        <taxon>Alphaproteobacteria</taxon>
        <taxon>Sphingomonadales</taxon>
        <taxon>Sphingomonadaceae</taxon>
        <taxon>environmental samples</taxon>
    </lineage>
</organism>
<evidence type="ECO:0000313" key="2">
    <source>
        <dbReference type="EMBL" id="CAA9520151.1"/>
    </source>
</evidence>
<feature type="region of interest" description="Disordered" evidence="1">
    <location>
        <begin position="1"/>
        <end position="57"/>
    </location>
</feature>
<name>A0A6J4TDS6_9SPHN</name>
<dbReference type="AlphaFoldDB" id="A0A6J4TDS6"/>
<protein>
    <submittedName>
        <fullName evidence="2">Peptidase, M23/M37 family</fullName>
    </submittedName>
</protein>
<feature type="compositionally biased region" description="Basic and acidic residues" evidence="1">
    <location>
        <begin position="1"/>
        <end position="10"/>
    </location>
</feature>
<feature type="compositionally biased region" description="Basic and acidic residues" evidence="1">
    <location>
        <begin position="159"/>
        <end position="178"/>
    </location>
</feature>
<feature type="compositionally biased region" description="Low complexity" evidence="1">
    <location>
        <begin position="215"/>
        <end position="236"/>
    </location>
</feature>